<proteinExistence type="inferred from homology"/>
<dbReference type="InterPro" id="IPR002815">
    <property type="entry name" value="Spo11/TopoVI_A"/>
</dbReference>
<dbReference type="Proteomes" id="UP000179243">
    <property type="component" value="Unassembled WGS sequence"/>
</dbReference>
<reference evidence="15 16" key="1">
    <citation type="journal article" date="2016" name="Nat. Commun.">
        <title>Thousands of microbial genomes shed light on interconnected biogeochemical processes in an aquifer system.</title>
        <authorList>
            <person name="Anantharaman K."/>
            <person name="Brown C.T."/>
            <person name="Hug L.A."/>
            <person name="Sharon I."/>
            <person name="Castelle C.J."/>
            <person name="Probst A.J."/>
            <person name="Thomas B.C."/>
            <person name="Singh A."/>
            <person name="Wilkins M.J."/>
            <person name="Karaoz U."/>
            <person name="Brodie E.L."/>
            <person name="Williams K.H."/>
            <person name="Hubbard S.S."/>
            <person name="Banfield J.F."/>
        </authorList>
    </citation>
    <scope>NUCLEOTIDE SEQUENCE [LARGE SCALE GENOMIC DNA]</scope>
</reference>
<dbReference type="GO" id="GO:0003918">
    <property type="term" value="F:DNA topoisomerase type II (double strand cut, ATP-hydrolyzing) activity"/>
    <property type="evidence" value="ECO:0007669"/>
    <property type="project" value="UniProtKB-EC"/>
</dbReference>
<dbReference type="GO" id="GO:0003677">
    <property type="term" value="F:DNA binding"/>
    <property type="evidence" value="ECO:0007669"/>
    <property type="project" value="UniProtKB-KW"/>
</dbReference>
<keyword evidence="10" id="KW-0238">DNA-binding</keyword>
<name>A0A1F7FD65_UNCRA</name>
<evidence type="ECO:0000256" key="4">
    <source>
        <dbReference type="ARBA" id="ARBA00012895"/>
    </source>
</evidence>
<sequence>MSPKKQERKITLDIRPEINDKQIVGYIKKTASDIHGKILKKTTPSLYFPLRALSNVRYDAAEGFFKILNQKKSRTLSVSTVKPFAQTLRMMSLSKGLIETNDFATKRDAYYQSKNWEEARFDEQEESDTVMDDIEAMFSIYEVSREQLRFIPEEHGGAVAGKLIVYDKDLESGKIEKIDCTRFGSGAYSIPSLNEHLKFETKAKFVLAIETGGIFQRLQSHKYWAKANCILVSLGGVPTRATRRFVRRLSEQCKLPVYAFVDCDPYGFSNIYRTLKVGSGNAAHINRFFCVPHAQYLGVTPQDIKDFKLPTHPLQEVDIKRAKDALKNDPFFKHHKEWQKAINQLIEMGVRAEQQAFAAHTLNYVMDEYLPYKLKHSKTFLP</sequence>
<dbReference type="InterPro" id="IPR004085">
    <property type="entry name" value="TopoVI_A"/>
</dbReference>
<evidence type="ECO:0000256" key="2">
    <source>
        <dbReference type="ARBA" id="ARBA00001946"/>
    </source>
</evidence>
<keyword evidence="9" id="KW-0799">Topoisomerase</keyword>
<evidence type="ECO:0000256" key="8">
    <source>
        <dbReference type="ARBA" id="ARBA00022842"/>
    </source>
</evidence>
<dbReference type="GO" id="GO:0046872">
    <property type="term" value="F:metal ion binding"/>
    <property type="evidence" value="ECO:0007669"/>
    <property type="project" value="UniProtKB-KW"/>
</dbReference>
<dbReference type="GO" id="GO:0005694">
    <property type="term" value="C:chromosome"/>
    <property type="evidence" value="ECO:0007669"/>
    <property type="project" value="InterPro"/>
</dbReference>
<dbReference type="PRINTS" id="PR01550">
    <property type="entry name" value="TOP6AFAMILY"/>
</dbReference>
<dbReference type="Pfam" id="PF21180">
    <property type="entry name" value="TOP6A-Spo11_Toprim"/>
    <property type="match status" value="1"/>
</dbReference>
<evidence type="ECO:0000256" key="6">
    <source>
        <dbReference type="ARBA" id="ARBA00022741"/>
    </source>
</evidence>
<keyword evidence="6" id="KW-0547">Nucleotide-binding</keyword>
<evidence type="ECO:0000256" key="10">
    <source>
        <dbReference type="ARBA" id="ARBA00023125"/>
    </source>
</evidence>
<dbReference type="EMBL" id="MFYX01000067">
    <property type="protein sequence ID" value="OGK04588.1"/>
    <property type="molecule type" value="Genomic_DNA"/>
</dbReference>
<evidence type="ECO:0000256" key="5">
    <source>
        <dbReference type="ARBA" id="ARBA00022723"/>
    </source>
</evidence>
<evidence type="ECO:0000256" key="1">
    <source>
        <dbReference type="ARBA" id="ARBA00000185"/>
    </source>
</evidence>
<dbReference type="GO" id="GO:0006265">
    <property type="term" value="P:DNA topological change"/>
    <property type="evidence" value="ECO:0007669"/>
    <property type="project" value="InterPro"/>
</dbReference>
<feature type="domain" description="Type II DNA topoisomerase VI subunit A all-beta" evidence="13">
    <location>
        <begin position="153"/>
        <end position="203"/>
    </location>
</feature>
<dbReference type="GO" id="GO:0005524">
    <property type="term" value="F:ATP binding"/>
    <property type="evidence" value="ECO:0007669"/>
    <property type="project" value="UniProtKB-KW"/>
</dbReference>
<dbReference type="InterPro" id="IPR036388">
    <property type="entry name" value="WH-like_DNA-bd_sf"/>
</dbReference>
<comment type="cofactor">
    <cofactor evidence="2">
        <name>Mg(2+)</name>
        <dbReference type="ChEBI" id="CHEBI:18420"/>
    </cofactor>
</comment>
<keyword evidence="11" id="KW-0413">Isomerase</keyword>
<feature type="domain" description="Spo11/DNA topoisomerase VI subunit A N-terminal" evidence="12">
    <location>
        <begin position="83"/>
        <end position="140"/>
    </location>
</feature>
<dbReference type="Gene3D" id="3.40.1360.10">
    <property type="match status" value="1"/>
</dbReference>
<keyword evidence="7" id="KW-0067">ATP-binding</keyword>
<evidence type="ECO:0000256" key="7">
    <source>
        <dbReference type="ARBA" id="ARBA00022840"/>
    </source>
</evidence>
<feature type="domain" description="Topoisomerase 6 subunit A/Spo11 TOPRIM" evidence="14">
    <location>
        <begin position="205"/>
        <end position="374"/>
    </location>
</feature>
<dbReference type="PANTHER" id="PTHR10848">
    <property type="entry name" value="MEIOTIC RECOMBINATION PROTEIN SPO11"/>
    <property type="match status" value="1"/>
</dbReference>
<protein>
    <recommendedName>
        <fullName evidence="4">DNA topoisomerase (ATP-hydrolyzing)</fullName>
        <ecNumber evidence="4">5.6.2.2</ecNumber>
    </recommendedName>
</protein>
<keyword evidence="5" id="KW-0479">Metal-binding</keyword>
<keyword evidence="8" id="KW-0460">Magnesium</keyword>
<dbReference type="Gene3D" id="1.10.10.10">
    <property type="entry name" value="Winged helix-like DNA-binding domain superfamily/Winged helix DNA-binding domain"/>
    <property type="match status" value="1"/>
</dbReference>
<evidence type="ECO:0000313" key="15">
    <source>
        <dbReference type="EMBL" id="OGK04588.1"/>
    </source>
</evidence>
<dbReference type="EC" id="5.6.2.2" evidence="4"/>
<evidence type="ECO:0000256" key="9">
    <source>
        <dbReference type="ARBA" id="ARBA00023029"/>
    </source>
</evidence>
<dbReference type="SUPFAM" id="SSF56726">
    <property type="entry name" value="DNA topoisomerase IV, alpha subunit"/>
    <property type="match status" value="1"/>
</dbReference>
<evidence type="ECO:0000256" key="11">
    <source>
        <dbReference type="ARBA" id="ARBA00023235"/>
    </source>
</evidence>
<dbReference type="InterPro" id="IPR034136">
    <property type="entry name" value="TOPRIM_Topo6A/Spo11"/>
</dbReference>
<dbReference type="PROSITE" id="PS52041">
    <property type="entry name" value="TOPO_IIB"/>
    <property type="match status" value="1"/>
</dbReference>
<dbReference type="PRINTS" id="PR01552">
    <property type="entry name" value="TPISMRASE6A"/>
</dbReference>
<accession>A0A1F7FD65</accession>
<evidence type="ECO:0000256" key="3">
    <source>
        <dbReference type="ARBA" id="ARBA00006559"/>
    </source>
</evidence>
<dbReference type="InterPro" id="IPR036078">
    <property type="entry name" value="Spo11/TopoVI_A_sf"/>
</dbReference>
<evidence type="ECO:0000259" key="14">
    <source>
        <dbReference type="Pfam" id="PF21180"/>
    </source>
</evidence>
<evidence type="ECO:0000313" key="16">
    <source>
        <dbReference type="Proteomes" id="UP000179243"/>
    </source>
</evidence>
<organism evidence="15 16">
    <name type="scientific">Candidatus Raymondbacteria bacterium RIFOXYD12_FULL_49_13</name>
    <dbReference type="NCBI Taxonomy" id="1817890"/>
    <lineage>
        <taxon>Bacteria</taxon>
        <taxon>Raymondiibacteriota</taxon>
    </lineage>
</organism>
<evidence type="ECO:0000259" key="13">
    <source>
        <dbReference type="Pfam" id="PF20768"/>
    </source>
</evidence>
<comment type="catalytic activity">
    <reaction evidence="1">
        <text>ATP-dependent breakage, passage and rejoining of double-stranded DNA.</text>
        <dbReference type="EC" id="5.6.2.2"/>
    </reaction>
</comment>
<dbReference type="CDD" id="cd00223">
    <property type="entry name" value="TOPRIM_TopoIIB_SPO"/>
    <property type="match status" value="1"/>
</dbReference>
<comment type="similarity">
    <text evidence="3">Belongs to the TOP6A family.</text>
</comment>
<dbReference type="InterPro" id="IPR013049">
    <property type="entry name" value="Spo11/TopoVI_A_N"/>
</dbReference>
<dbReference type="AlphaFoldDB" id="A0A1F7FD65"/>
<dbReference type="Pfam" id="PF20768">
    <property type="entry name" value="Topo_VI_alpha"/>
    <property type="match status" value="1"/>
</dbReference>
<comment type="caution">
    <text evidence="15">The sequence shown here is derived from an EMBL/GenBank/DDBJ whole genome shotgun (WGS) entry which is preliminary data.</text>
</comment>
<dbReference type="Pfam" id="PF04406">
    <property type="entry name" value="TP6A_N"/>
    <property type="match status" value="1"/>
</dbReference>
<gene>
    <name evidence="15" type="ORF">A2519_20595</name>
</gene>
<dbReference type="InterPro" id="IPR049333">
    <property type="entry name" value="Topo_VI_alpha"/>
</dbReference>
<evidence type="ECO:0000259" key="12">
    <source>
        <dbReference type="Pfam" id="PF04406"/>
    </source>
</evidence>
<dbReference type="PANTHER" id="PTHR10848:SF0">
    <property type="entry name" value="MEIOTIC RECOMBINATION PROTEIN SPO11"/>
    <property type="match status" value="1"/>
</dbReference>